<dbReference type="InterPro" id="IPR051283">
    <property type="entry name" value="Sec_Metabolite_Acyltrans"/>
</dbReference>
<dbReference type="GeneID" id="54584921"/>
<sequence>MGLHTYPAAQELRICPTGWESSDKTEHFSLSPMGLVMPKFYVLIAEVFKLPDGADTSAIVASMSAGLEFALSQFPVLTGVLRMDDDSGRMWVAKKRDSAVGLHVKYLMGEDEFPGYEELERRDFPAKLIAGQKQLPESVTAKQLLSPLGNNNKDGTFVATLQLNFIRRGFILGVAVHHVVFDRPGCDGFLTTWAENSAAAAKGTAFIPTREYPNLENSALDVGTHSLRSRTPAMPPLACEMCHFPKSKADALKQQLSTSVVDGWISTYDVTMAFLWSRITRAKLDLLKPDENMKAITINDVDARKAWSPPLPERSLSVHSYAALCDPLTIRDIIAPDNLAKLATSVRASIKASTPEHFTGALQWIASRDDKRWLEVDVKCFLGMDLGASSWARMTAYEKQNFGFGCPRALRWPSPPFDGFIWVYPSRAAQKNPEHDEGVEVCVYLEESSIERLMKDELLLKYAHVRGL</sequence>
<dbReference type="PANTHER" id="PTHR31896">
    <property type="entry name" value="FAMILY REGULATORY PROTEIN, PUTATIVE (AFU_ORTHOLOGUE AFUA_3G14730)-RELATED"/>
    <property type="match status" value="1"/>
</dbReference>
<dbReference type="InterPro" id="IPR023213">
    <property type="entry name" value="CAT-like_dom_sf"/>
</dbReference>
<proteinExistence type="predicted"/>
<reference evidence="3" key="1">
    <citation type="journal article" date="2020" name="Stud. Mycol.">
        <title>101 Dothideomycetes genomes: a test case for predicting lifestyles and emergence of pathogens.</title>
        <authorList>
            <person name="Haridas S."/>
            <person name="Albert R."/>
            <person name="Binder M."/>
            <person name="Bloem J."/>
            <person name="Labutti K."/>
            <person name="Salamov A."/>
            <person name="Andreopoulos B."/>
            <person name="Baker S."/>
            <person name="Barry K."/>
            <person name="Bills G."/>
            <person name="Bluhm B."/>
            <person name="Cannon C."/>
            <person name="Castanera R."/>
            <person name="Culley D."/>
            <person name="Daum C."/>
            <person name="Ezra D."/>
            <person name="Gonzalez J."/>
            <person name="Henrissat B."/>
            <person name="Kuo A."/>
            <person name="Liang C."/>
            <person name="Lipzen A."/>
            <person name="Lutzoni F."/>
            <person name="Magnuson J."/>
            <person name="Mondo S."/>
            <person name="Nolan M."/>
            <person name="Ohm R."/>
            <person name="Pangilinan J."/>
            <person name="Park H.-J."/>
            <person name="Ramirez L."/>
            <person name="Alfaro M."/>
            <person name="Sun H."/>
            <person name="Tritt A."/>
            <person name="Yoshinaga Y."/>
            <person name="Zwiers L.-H."/>
            <person name="Turgeon B."/>
            <person name="Goodwin S."/>
            <person name="Spatafora J."/>
            <person name="Crous P."/>
            <person name="Grigoriev I."/>
        </authorList>
    </citation>
    <scope>NUCLEOTIDE SEQUENCE</scope>
    <source>
        <strain evidence="3">CBS 122368</strain>
    </source>
</reference>
<organism evidence="3 4">
    <name type="scientific">Trematosphaeria pertusa</name>
    <dbReference type="NCBI Taxonomy" id="390896"/>
    <lineage>
        <taxon>Eukaryota</taxon>
        <taxon>Fungi</taxon>
        <taxon>Dikarya</taxon>
        <taxon>Ascomycota</taxon>
        <taxon>Pezizomycotina</taxon>
        <taxon>Dothideomycetes</taxon>
        <taxon>Pleosporomycetidae</taxon>
        <taxon>Pleosporales</taxon>
        <taxon>Massarineae</taxon>
        <taxon>Trematosphaeriaceae</taxon>
        <taxon>Trematosphaeria</taxon>
    </lineage>
</organism>
<accession>A0A6A6I9F2</accession>
<evidence type="ECO:0000313" key="4">
    <source>
        <dbReference type="Proteomes" id="UP000800094"/>
    </source>
</evidence>
<dbReference type="EMBL" id="ML987197">
    <property type="protein sequence ID" value="KAF2247204.1"/>
    <property type="molecule type" value="Genomic_DNA"/>
</dbReference>
<evidence type="ECO:0000313" key="3">
    <source>
        <dbReference type="EMBL" id="KAF2247204.1"/>
    </source>
</evidence>
<dbReference type="Gene3D" id="3.30.559.10">
    <property type="entry name" value="Chloramphenicol acetyltransferase-like domain"/>
    <property type="match status" value="2"/>
</dbReference>
<gene>
    <name evidence="3" type="ORF">BU26DRAFT_541299</name>
</gene>
<dbReference type="RefSeq" id="XP_033682208.1">
    <property type="nucleotide sequence ID" value="XM_033831591.1"/>
</dbReference>
<dbReference type="PANTHER" id="PTHR31896:SF64">
    <property type="entry name" value="TRICHOTHECENE 3-O-ACETYLTRANSFERASE"/>
    <property type="match status" value="1"/>
</dbReference>
<feature type="domain" description="Trichothecene 3-O-acetyltransferase-like N-terminal" evidence="2">
    <location>
        <begin position="41"/>
        <end position="186"/>
    </location>
</feature>
<dbReference type="OrthoDB" id="1862401at2759"/>
<dbReference type="GO" id="GO:0016740">
    <property type="term" value="F:transferase activity"/>
    <property type="evidence" value="ECO:0007669"/>
    <property type="project" value="UniProtKB-KW"/>
</dbReference>
<dbReference type="InterPro" id="IPR054710">
    <property type="entry name" value="Tri101-like_N"/>
</dbReference>
<name>A0A6A6I9F2_9PLEO</name>
<evidence type="ECO:0000259" key="2">
    <source>
        <dbReference type="Pfam" id="PF22664"/>
    </source>
</evidence>
<keyword evidence="1" id="KW-0808">Transferase</keyword>
<dbReference type="Pfam" id="PF22664">
    <property type="entry name" value="TRI-like_N"/>
    <property type="match status" value="1"/>
</dbReference>
<dbReference type="AlphaFoldDB" id="A0A6A6I9F2"/>
<dbReference type="Proteomes" id="UP000800094">
    <property type="component" value="Unassembled WGS sequence"/>
</dbReference>
<keyword evidence="4" id="KW-1185">Reference proteome</keyword>
<protein>
    <recommendedName>
        <fullName evidence="2">Trichothecene 3-O-acetyltransferase-like N-terminal domain-containing protein</fullName>
    </recommendedName>
</protein>
<evidence type="ECO:0000256" key="1">
    <source>
        <dbReference type="ARBA" id="ARBA00022679"/>
    </source>
</evidence>